<evidence type="ECO:0000313" key="4">
    <source>
        <dbReference type="EMBL" id="CAK9194646.1"/>
    </source>
</evidence>
<keyword evidence="2" id="KW-0812">Transmembrane</keyword>
<keyword evidence="2" id="KW-0472">Membrane</keyword>
<feature type="region of interest" description="Disordered" evidence="1">
    <location>
        <begin position="504"/>
        <end position="537"/>
    </location>
</feature>
<feature type="transmembrane region" description="Helical" evidence="2">
    <location>
        <begin position="41"/>
        <end position="63"/>
    </location>
</feature>
<feature type="compositionally biased region" description="Low complexity" evidence="1">
    <location>
        <begin position="7"/>
        <end position="31"/>
    </location>
</feature>
<organism evidence="4 5">
    <name type="scientific">Sphagnum troendelagicum</name>
    <dbReference type="NCBI Taxonomy" id="128251"/>
    <lineage>
        <taxon>Eukaryota</taxon>
        <taxon>Viridiplantae</taxon>
        <taxon>Streptophyta</taxon>
        <taxon>Embryophyta</taxon>
        <taxon>Bryophyta</taxon>
        <taxon>Sphagnophytina</taxon>
        <taxon>Sphagnopsida</taxon>
        <taxon>Sphagnales</taxon>
        <taxon>Sphagnaceae</taxon>
        <taxon>Sphagnum</taxon>
    </lineage>
</organism>
<accession>A0ABP0TEM8</accession>
<dbReference type="PANTHER" id="PTHR47213:SF1">
    <property type="entry name" value="OS07G0567300 PROTEIN"/>
    <property type="match status" value="1"/>
</dbReference>
<keyword evidence="2" id="KW-1133">Transmembrane helix</keyword>
<keyword evidence="5" id="KW-1185">Reference proteome</keyword>
<feature type="domain" description="Alpha 1,4-glycosyltransferase" evidence="3">
    <location>
        <begin position="729"/>
        <end position="859"/>
    </location>
</feature>
<dbReference type="Pfam" id="PF04572">
    <property type="entry name" value="Gb3_synth"/>
    <property type="match status" value="1"/>
</dbReference>
<dbReference type="InterPro" id="IPR044789">
    <property type="entry name" value="Put_A1-4-GlycosylTfrase_plant"/>
</dbReference>
<feature type="compositionally biased region" description="Acidic residues" evidence="1">
    <location>
        <begin position="130"/>
        <end position="149"/>
    </location>
</feature>
<feature type="compositionally biased region" description="Polar residues" evidence="1">
    <location>
        <begin position="70"/>
        <end position="82"/>
    </location>
</feature>
<dbReference type="PANTHER" id="PTHR47213">
    <property type="entry name" value="OS07G0567300 PROTEIN"/>
    <property type="match status" value="1"/>
</dbReference>
<evidence type="ECO:0000313" key="5">
    <source>
        <dbReference type="Proteomes" id="UP001497512"/>
    </source>
</evidence>
<dbReference type="InterPro" id="IPR029044">
    <property type="entry name" value="Nucleotide-diphossugar_trans"/>
</dbReference>
<proteinExistence type="predicted"/>
<sequence length="861" mass="96093">MSRPRRLSSSSSLTRTLSRLSSSSSPSSSSTIAVRNEHTRIYTCLIAGALLLLASVTFLQVHLASAPQGSNILASPDNNDNSEAVELVSDDDEDTRTTDAAATSFQIEKWNRTLQRKAAAMVGDEREAAGGDEDFEAVEELEEEEEEEDHESHEAAADVHAGDMELGNEEKTKEVQMGGIAVNASEEFLVSSDDTALVQDNMDNGQLVQQGEEIFAETIIGTATESRKDEIKLDSAMLEGVIEMVERQQEQQFETGGNREESDEDGESKAGQGTLDREKKMKKKKGLFFWDRAFGIRKKSLKIMELLAPPQETPGGATNSGTVRKGLDFDKNEASKAATKVSSQQLRGFKEFVENWKERFNSDDEMLDEKVQQQLEDVVEIEDALLLDEDGPASKPLLRLPIKKAGRHGKKGGGSSYDPLNPVNFPMLQDPDTTPDTWMTNSDKAMLKAFQVDRYVQNAPLPPKFLLRGMNVDSVIHEQREQETHRMLDNDAGTTTGNVGGAMGMGKEQTELSSSELSGDREEHERPELHQQENQPIHDTITISNGLQSGAPNQDFVQQANLTGSHPSLPFSVFMDKFLHQDSCSIRVFMAWTTPLWSFTVRHQRTLESLLHFHPNACVVVFSETIKSDFFNTFVQEGFKVAVVQPNLQELLANTPTDIFTTILVRWRQIPLFHQHYTELLRLVALYKYGGVYMDMDVIVLKPLDSLSNTMGSEILANGEIRLNGAIMAFNKSSPFLRQCLEEFTATYDDTLLEWNGAELVTRVANSSTGKGGKRWIEDADVLQIQEPFAFFPIPSSKISRYFVAPTDKQQDEEKELLGRIIDEAYTTHLWNRLTASVVPENGSVIETILNRHCLHCTDIL</sequence>
<feature type="compositionally biased region" description="Basic and acidic residues" evidence="1">
    <location>
        <begin position="518"/>
        <end position="531"/>
    </location>
</feature>
<dbReference type="SUPFAM" id="SSF53448">
    <property type="entry name" value="Nucleotide-diphospho-sugar transferases"/>
    <property type="match status" value="1"/>
</dbReference>
<name>A0ABP0TEM8_9BRYO</name>
<feature type="region of interest" description="Disordered" evidence="1">
    <location>
        <begin position="249"/>
        <end position="279"/>
    </location>
</feature>
<dbReference type="EMBL" id="OZ019902">
    <property type="protein sequence ID" value="CAK9194646.1"/>
    <property type="molecule type" value="Genomic_DNA"/>
</dbReference>
<gene>
    <name evidence="4" type="ORF">CSSPTR1EN2_LOCUS2630</name>
</gene>
<evidence type="ECO:0000259" key="3">
    <source>
        <dbReference type="Pfam" id="PF04572"/>
    </source>
</evidence>
<evidence type="ECO:0000256" key="2">
    <source>
        <dbReference type="SAM" id="Phobius"/>
    </source>
</evidence>
<dbReference type="Gene3D" id="3.90.550.20">
    <property type="match status" value="1"/>
</dbReference>
<dbReference type="Proteomes" id="UP001497512">
    <property type="component" value="Chromosome 10"/>
</dbReference>
<evidence type="ECO:0000256" key="1">
    <source>
        <dbReference type="SAM" id="MobiDB-lite"/>
    </source>
</evidence>
<dbReference type="InterPro" id="IPR007577">
    <property type="entry name" value="GlycoTrfase_DXD_sugar-bd_CS"/>
</dbReference>
<feature type="region of interest" description="Disordered" evidence="1">
    <location>
        <begin position="1"/>
        <end position="32"/>
    </location>
</feature>
<reference evidence="4" key="1">
    <citation type="submission" date="2024-02" db="EMBL/GenBank/DDBJ databases">
        <authorList>
            <consortium name="ELIXIR-Norway"/>
            <consortium name="Elixir Norway"/>
        </authorList>
    </citation>
    <scope>NUCLEOTIDE SEQUENCE</scope>
</reference>
<protein>
    <recommendedName>
        <fullName evidence="3">Alpha 1,4-glycosyltransferase domain-containing protein</fullName>
    </recommendedName>
</protein>
<dbReference type="Pfam" id="PF04488">
    <property type="entry name" value="Gly_transf_sug"/>
    <property type="match status" value="1"/>
</dbReference>
<dbReference type="InterPro" id="IPR007652">
    <property type="entry name" value="A1-4-GlycosylTfrase_dom"/>
</dbReference>
<feature type="region of interest" description="Disordered" evidence="1">
    <location>
        <begin position="122"/>
        <end position="153"/>
    </location>
</feature>
<feature type="region of interest" description="Disordered" evidence="1">
    <location>
        <begin position="70"/>
        <end position="98"/>
    </location>
</feature>